<dbReference type="EMBL" id="LT550439">
    <property type="protein sequence ID" value="SAL95654.1"/>
    <property type="molecule type" value="Genomic_DNA"/>
</dbReference>
<evidence type="ECO:0000256" key="1">
    <source>
        <dbReference type="SAM" id="MobiDB-lite"/>
    </source>
</evidence>
<name>A0A163IVR9_ABSGL</name>
<feature type="non-terminal residue" evidence="2">
    <location>
        <position position="1"/>
    </location>
</feature>
<gene>
    <name evidence="2" type="primary">ABSGL_00995.1 scaffold 1131</name>
</gene>
<keyword evidence="3" id="KW-1185">Reference proteome</keyword>
<organism evidence="2">
    <name type="scientific">Absidia glauca</name>
    <name type="common">Pin mould</name>
    <dbReference type="NCBI Taxonomy" id="4829"/>
    <lineage>
        <taxon>Eukaryota</taxon>
        <taxon>Fungi</taxon>
        <taxon>Fungi incertae sedis</taxon>
        <taxon>Mucoromycota</taxon>
        <taxon>Mucoromycotina</taxon>
        <taxon>Mucoromycetes</taxon>
        <taxon>Mucorales</taxon>
        <taxon>Cunninghamellaceae</taxon>
        <taxon>Absidia</taxon>
    </lineage>
</organism>
<evidence type="ECO:0000313" key="2">
    <source>
        <dbReference type="EMBL" id="SAL95654.1"/>
    </source>
</evidence>
<reference evidence="2" key="1">
    <citation type="submission" date="2016-04" db="EMBL/GenBank/DDBJ databases">
        <authorList>
            <person name="Evans L.H."/>
            <person name="Alamgir A."/>
            <person name="Owens N."/>
            <person name="Weber N.D."/>
            <person name="Virtaneva K."/>
            <person name="Barbian K."/>
            <person name="Babar A."/>
            <person name="Rosenke K."/>
        </authorList>
    </citation>
    <scope>NUCLEOTIDE SEQUENCE [LARGE SCALE GENOMIC DNA]</scope>
    <source>
        <strain evidence="2">CBS 101.48</strain>
    </source>
</reference>
<dbReference type="AlphaFoldDB" id="A0A163IVR9"/>
<evidence type="ECO:0000313" key="3">
    <source>
        <dbReference type="Proteomes" id="UP000078561"/>
    </source>
</evidence>
<dbReference type="Proteomes" id="UP000078561">
    <property type="component" value="Unassembled WGS sequence"/>
</dbReference>
<protein>
    <submittedName>
        <fullName evidence="2">Uncharacterized protein</fullName>
    </submittedName>
</protein>
<proteinExistence type="predicted"/>
<feature type="compositionally biased region" description="Acidic residues" evidence="1">
    <location>
        <begin position="46"/>
        <end position="59"/>
    </location>
</feature>
<feature type="region of interest" description="Disordered" evidence="1">
    <location>
        <begin position="46"/>
        <end position="66"/>
    </location>
</feature>
<feature type="non-terminal residue" evidence="2">
    <location>
        <position position="137"/>
    </location>
</feature>
<sequence length="137" mass="14855">AASSSSTATHEVIDLVSDSDMELDIDEGSTMGMDLDMDFADDTYIPSDDDLSVPSDDDLSVPSDNSHFTRTELISEPRIYDGTDFGEASVAEVVSDMLYSTALKYKISREAYHSLVNIINNTVIPAAVSDPTLKIHS</sequence>
<dbReference type="InParanoid" id="A0A163IVR9"/>
<accession>A0A163IVR9</accession>